<dbReference type="EMBL" id="PGTM01000204">
    <property type="protein sequence ID" value="PJF35120.1"/>
    <property type="molecule type" value="Genomic_DNA"/>
</dbReference>
<dbReference type="AlphaFoldDB" id="A0A2M8PC58"/>
<organism evidence="1 2">
    <name type="scientific">Candidatus Thermofonsia Clade 1 bacterium</name>
    <dbReference type="NCBI Taxonomy" id="2364210"/>
    <lineage>
        <taxon>Bacteria</taxon>
        <taxon>Bacillati</taxon>
        <taxon>Chloroflexota</taxon>
        <taxon>Candidatus Thermofontia</taxon>
        <taxon>Candidatus Thermofonsia Clade 1</taxon>
    </lineage>
</organism>
<evidence type="ECO:0000313" key="1">
    <source>
        <dbReference type="EMBL" id="PJF35120.1"/>
    </source>
</evidence>
<dbReference type="Proteomes" id="UP000229681">
    <property type="component" value="Unassembled WGS sequence"/>
</dbReference>
<reference evidence="1 2" key="1">
    <citation type="submission" date="2017-11" db="EMBL/GenBank/DDBJ databases">
        <title>Evolution of Phototrophy in the Chloroflexi Phylum Driven by Horizontal Gene Transfer.</title>
        <authorList>
            <person name="Ward L.M."/>
            <person name="Hemp J."/>
            <person name="Shih P.M."/>
            <person name="Mcglynn S.E."/>
            <person name="Fischer W."/>
        </authorList>
    </citation>
    <scope>NUCLEOTIDE SEQUENCE [LARGE SCALE GENOMIC DNA]</scope>
    <source>
        <strain evidence="1">JP3_13</strain>
    </source>
</reference>
<gene>
    <name evidence="1" type="ORF">CUN49_12200</name>
</gene>
<name>A0A2M8PC58_9CHLR</name>
<sequence>MRGALLRRGLGSALSLGAEAAAAATAKQLHQRFKVQPPLTVYVRGSHVSVRVQRAAADSVILDADLHAHFGWEFVTDQDDAGVYIVARRKPLVGALSWATLSLTVPFYAHLALHLTPGSLHLA</sequence>
<accession>A0A2M8PC58</accession>
<feature type="non-terminal residue" evidence="1">
    <location>
        <position position="123"/>
    </location>
</feature>
<evidence type="ECO:0000313" key="2">
    <source>
        <dbReference type="Proteomes" id="UP000229681"/>
    </source>
</evidence>
<comment type="caution">
    <text evidence="1">The sequence shown here is derived from an EMBL/GenBank/DDBJ whole genome shotgun (WGS) entry which is preliminary data.</text>
</comment>
<protein>
    <submittedName>
        <fullName evidence="1">Uncharacterized protein</fullName>
    </submittedName>
</protein>
<proteinExistence type="predicted"/>